<reference evidence="1" key="1">
    <citation type="submission" date="2018-05" db="EMBL/GenBank/DDBJ databases">
        <authorList>
            <person name="Lanie J.A."/>
            <person name="Ng W.-L."/>
            <person name="Kazmierczak K.M."/>
            <person name="Andrzejewski T.M."/>
            <person name="Davidsen T.M."/>
            <person name="Wayne K.J."/>
            <person name="Tettelin H."/>
            <person name="Glass J.I."/>
            <person name="Rusch D."/>
            <person name="Podicherti R."/>
            <person name="Tsui H.-C.T."/>
            <person name="Winkler M.E."/>
        </authorList>
    </citation>
    <scope>NUCLEOTIDE SEQUENCE</scope>
</reference>
<feature type="non-terminal residue" evidence="1">
    <location>
        <position position="1"/>
    </location>
</feature>
<protein>
    <submittedName>
        <fullName evidence="1">Uncharacterized protein</fullName>
    </submittedName>
</protein>
<name>A0A381ND45_9ZZZZ</name>
<organism evidence="1">
    <name type="scientific">marine metagenome</name>
    <dbReference type="NCBI Taxonomy" id="408172"/>
    <lineage>
        <taxon>unclassified sequences</taxon>
        <taxon>metagenomes</taxon>
        <taxon>ecological metagenomes</taxon>
    </lineage>
</organism>
<sequence>VLVAAGFGAVTALIIRDQITRRQRDLFSGNRLRRLAALGHISTAPASVDVVNLLRDFIAWEPHGLLRERAVSIVARMEEEVVELIVQPKLETV</sequence>
<accession>A0A381ND45</accession>
<evidence type="ECO:0000313" key="1">
    <source>
        <dbReference type="EMBL" id="SUZ51463.1"/>
    </source>
</evidence>
<dbReference type="AlphaFoldDB" id="A0A381ND45"/>
<gene>
    <name evidence="1" type="ORF">METZ01_LOCUS4317</name>
</gene>
<proteinExistence type="predicted"/>
<dbReference type="EMBL" id="UINC01000222">
    <property type="protein sequence ID" value="SUZ51463.1"/>
    <property type="molecule type" value="Genomic_DNA"/>
</dbReference>